<sequence length="47" mass="4864">MRGASRVLLAGDFLGTLYTESAITSGFAAATNAASILATERQTHHNA</sequence>
<dbReference type="Proteomes" id="UP000678513">
    <property type="component" value="Chromosome"/>
</dbReference>
<evidence type="ECO:0000313" key="2">
    <source>
        <dbReference type="Proteomes" id="UP000678513"/>
    </source>
</evidence>
<dbReference type="RefSeq" id="WP_212322037.1">
    <property type="nucleotide sequence ID" value="NZ_AP024463.1"/>
</dbReference>
<proteinExistence type="predicted"/>
<reference evidence="1 2" key="1">
    <citation type="submission" date="2021-03" db="EMBL/GenBank/DDBJ databases">
        <title>Human Oral Microbial Genomes.</title>
        <authorList>
            <person name="Johnston C.D."/>
            <person name="Chen T."/>
            <person name="Dewhirst F.E."/>
        </authorList>
    </citation>
    <scope>NUCLEOTIDE SEQUENCE [LARGE SCALE GENOMIC DNA]</scope>
    <source>
        <strain evidence="1 2">DSMZ 100122</strain>
    </source>
</reference>
<evidence type="ECO:0000313" key="1">
    <source>
        <dbReference type="EMBL" id="QUC07516.1"/>
    </source>
</evidence>
<gene>
    <name evidence="1" type="ORF">J5A65_11335</name>
</gene>
<dbReference type="EMBL" id="CP072384">
    <property type="protein sequence ID" value="QUC07516.1"/>
    <property type="molecule type" value="Genomic_DNA"/>
</dbReference>
<protein>
    <recommendedName>
        <fullName evidence="3">Amine oxidase domain-containing protein</fullName>
    </recommendedName>
</protein>
<organism evidence="1 2">
    <name type="scientific">Arachnia rubra</name>
    <dbReference type="NCBI Taxonomy" id="1547448"/>
    <lineage>
        <taxon>Bacteria</taxon>
        <taxon>Bacillati</taxon>
        <taxon>Actinomycetota</taxon>
        <taxon>Actinomycetes</taxon>
        <taxon>Propionibacteriales</taxon>
        <taxon>Propionibacteriaceae</taxon>
        <taxon>Arachnia</taxon>
    </lineage>
</organism>
<accession>A0ABX7Y3C0</accession>
<keyword evidence="2" id="KW-1185">Reference proteome</keyword>
<name>A0ABX7Y3C0_9ACTN</name>
<evidence type="ECO:0008006" key="3">
    <source>
        <dbReference type="Google" id="ProtNLM"/>
    </source>
</evidence>